<evidence type="ECO:0000256" key="1">
    <source>
        <dbReference type="SAM" id="MobiDB-lite"/>
    </source>
</evidence>
<dbReference type="Proteomes" id="UP000461288">
    <property type="component" value="Unassembled WGS sequence"/>
</dbReference>
<dbReference type="EMBL" id="WTFN01000073">
    <property type="protein sequence ID" value="MWK58874.1"/>
    <property type="molecule type" value="Genomic_DNA"/>
</dbReference>
<proteinExistence type="predicted"/>
<feature type="compositionally biased region" description="Polar residues" evidence="1">
    <location>
        <begin position="9"/>
        <end position="18"/>
    </location>
</feature>
<dbReference type="RefSeq" id="WP_079380529.1">
    <property type="nucleotide sequence ID" value="NZ_WTFN01000073.1"/>
</dbReference>
<gene>
    <name evidence="2" type="ORF">GO594_23060</name>
</gene>
<name>A0A7X3HD77_9GAMM</name>
<sequence>MIEEIEKNQPWTSPNPSMDEQGWPHFSEHSLFEAAVGESAREHQVSREMAMMCALGAIATACQGLVDVEMPTGHRVPTSLMLLTIAESGERKTVTQNYFFEAITNLNDVAHRTNEAALLQQKVDHQLWITQKKHLERAFNKCATQGDEAATHAALEAVAEHLRAEPQPVRSGKFLYEDTTPQALVQMLYENIPHGCLLTSEASSIFSGKALGELDKLNTLWDGGSVKVDRISRDSFVLQNARLTLSLMAQPNVINRFMSKRGEEARGTGFLARFLVVKPRTMAGHRTNQKLSKLSRKKAFNTRIQELLTSESSSERQVLQFSEQAKDFWFMCNQYLEKQMQENGLYYYLKDHASKLLENTSRLAATLHTFERKNNSDIEIDIFTLKFCWSFTQNCSKHFIEHLANEPQIVTDTNLLAHFLLKTAYKRDLHSPDPETESNRKSDPNRIKARPVQPGDLIIGVETIFTLSQVKQSGPSVLRGRANSERLYSAIDLLIKLGHVKRERSHFRFRESILLSTGEPELKNGQIITIKELPLFCEQEFVQENNSPHHTSGYRIKIS</sequence>
<feature type="region of interest" description="Disordered" evidence="1">
    <location>
        <begin position="429"/>
        <end position="450"/>
    </location>
</feature>
<dbReference type="InterPro" id="IPR025048">
    <property type="entry name" value="DUF3987"/>
</dbReference>
<protein>
    <submittedName>
        <fullName evidence="2">DUF3987 domain-containing protein</fullName>
    </submittedName>
</protein>
<comment type="caution">
    <text evidence="2">The sequence shown here is derived from an EMBL/GenBank/DDBJ whole genome shotgun (WGS) entry which is preliminary data.</text>
</comment>
<evidence type="ECO:0000313" key="3">
    <source>
        <dbReference type="Proteomes" id="UP000461288"/>
    </source>
</evidence>
<reference evidence="2 3" key="1">
    <citation type="submission" date="2019-12" db="EMBL/GenBank/DDBJ databases">
        <title>Draft genome sequence of Pseudomonas otitidis recovered from a chicken carcass.</title>
        <authorList>
            <person name="Vieira T.R."/>
            <person name="Oliviera E.F.C."/>
            <person name="Silva N.M.V."/>
            <person name="Sambrano G.E."/>
            <person name="Cibulski S.P."/>
            <person name="Cardoso M.R.I."/>
        </authorList>
    </citation>
    <scope>NUCLEOTIDE SEQUENCE [LARGE SCALE GENOMIC DNA]</scope>
    <source>
        <strain evidence="2 3">25_K</strain>
    </source>
</reference>
<feature type="compositionally biased region" description="Basic and acidic residues" evidence="1">
    <location>
        <begin position="429"/>
        <end position="446"/>
    </location>
</feature>
<accession>A0A7X3HD77</accession>
<dbReference type="AlphaFoldDB" id="A0A7X3HD77"/>
<evidence type="ECO:0000313" key="2">
    <source>
        <dbReference type="EMBL" id="MWK58874.1"/>
    </source>
</evidence>
<feature type="region of interest" description="Disordered" evidence="1">
    <location>
        <begin position="1"/>
        <end position="24"/>
    </location>
</feature>
<dbReference type="Pfam" id="PF13148">
    <property type="entry name" value="DUF3987"/>
    <property type="match status" value="1"/>
</dbReference>
<organism evidence="2 3">
    <name type="scientific">Metapseudomonas otitidis</name>
    <dbReference type="NCBI Taxonomy" id="319939"/>
    <lineage>
        <taxon>Bacteria</taxon>
        <taxon>Pseudomonadati</taxon>
        <taxon>Pseudomonadota</taxon>
        <taxon>Gammaproteobacteria</taxon>
        <taxon>Pseudomonadales</taxon>
        <taxon>Pseudomonadaceae</taxon>
        <taxon>Metapseudomonas</taxon>
    </lineage>
</organism>